<sequence length="76" mass="9079">KKKRFKDVHSSFKFAIFQISNTKPPISNFKTKFMIQHSDNILKEIVIDLKYNKDNPYKGIEFNIDQIKNYLLLKSQ</sequence>
<dbReference type="AlphaFoldDB" id="A0A1L8ZA49"/>
<feature type="non-terminal residue" evidence="1">
    <location>
        <position position="1"/>
    </location>
</feature>
<evidence type="ECO:0000313" key="1">
    <source>
        <dbReference type="EMBL" id="OJH14608.1"/>
    </source>
</evidence>
<accession>A0A1L8ZA49</accession>
<organism evidence="1">
    <name type="scientific">Borrelia bissettiae</name>
    <name type="common">Borreliella bissettiae</name>
    <dbReference type="NCBI Taxonomy" id="64897"/>
    <lineage>
        <taxon>Bacteria</taxon>
        <taxon>Pseudomonadati</taxon>
        <taxon>Spirochaetota</taxon>
        <taxon>Spirochaetia</taxon>
        <taxon>Spirochaetales</taxon>
        <taxon>Borreliaceae</taxon>
        <taxon>Borreliella</taxon>
    </lineage>
</organism>
<comment type="caution">
    <text evidence="1">The sequence shown here is derived from an EMBL/GenBank/DDBJ whole genome shotgun (WGS) entry which is preliminary data.</text>
</comment>
<keyword evidence="1" id="KW-0614">Plasmid</keyword>
<protein>
    <submittedName>
        <fullName evidence="1">Uncharacterized protein</fullName>
    </submittedName>
</protein>
<reference evidence="1" key="2">
    <citation type="submission" date="2015-07" db="EMBL/GenBank/DDBJ databases">
        <authorList>
            <person name="Noorani M."/>
        </authorList>
    </citation>
    <scope>NUCLEOTIDE SEQUENCE</scope>
    <source>
        <strain evidence="1">CO275</strain>
        <plasmid evidence="1">unnamed</plasmid>
    </source>
</reference>
<name>A0A1L8ZA49_BORBI</name>
<gene>
    <name evidence="1" type="ORF">ER70_07755</name>
</gene>
<dbReference type="EMBL" id="JNBW01000439">
    <property type="protein sequence ID" value="OJH14608.1"/>
    <property type="molecule type" value="Genomic_DNA"/>
</dbReference>
<reference evidence="1" key="1">
    <citation type="journal article" date="2015" name="Microbiology">
        <title>Similarities in murine infection and immune response to Borrelia bissettii and Borrelia burgdorferi sensu stricto.</title>
        <authorList>
            <person name="Leydet B.F.Jr."/>
            <person name="Liang F.T."/>
        </authorList>
    </citation>
    <scope>NUCLEOTIDE SEQUENCE [LARGE SCALE GENOMIC DNA]</scope>
    <source>
        <strain evidence="1">CO275</strain>
        <plasmid evidence="1">unnamed</plasmid>
    </source>
</reference>
<geneLocation type="plasmid" evidence="1">
    <name>unnamed</name>
</geneLocation>
<proteinExistence type="predicted"/>